<proteinExistence type="predicted"/>
<evidence type="ECO:0000313" key="2">
    <source>
        <dbReference type="Proteomes" id="UP000546126"/>
    </source>
</evidence>
<comment type="caution">
    <text evidence="1">The sequence shown here is derived from an EMBL/GenBank/DDBJ whole genome shotgun (WGS) entry which is preliminary data.</text>
</comment>
<evidence type="ECO:0000313" key="1">
    <source>
        <dbReference type="EMBL" id="NUW45571.1"/>
    </source>
</evidence>
<dbReference type="RefSeq" id="WP_175605030.1">
    <property type="nucleotide sequence ID" value="NZ_JABWGO010000012.1"/>
</dbReference>
<sequence>MPDLATVNARIQALADHLGREGHPTHDHLCPDDVRRDLLVVLAGQDLPGMVTVARADLDLVMNHAGNPLRVAEYPAACQRIRDALAREQP</sequence>
<dbReference type="Proteomes" id="UP000546126">
    <property type="component" value="Unassembled WGS sequence"/>
</dbReference>
<accession>A0A7Y6MGB7</accession>
<dbReference type="EMBL" id="JABWGO010000012">
    <property type="protein sequence ID" value="NUW45571.1"/>
    <property type="molecule type" value="Genomic_DNA"/>
</dbReference>
<reference evidence="1 2" key="1">
    <citation type="submission" date="2020-06" db="EMBL/GenBank/DDBJ databases">
        <authorList>
            <person name="Chanama M."/>
        </authorList>
    </citation>
    <scope>NUCLEOTIDE SEQUENCE [LARGE SCALE GENOMIC DNA]</scope>
    <source>
        <strain evidence="1 2">TBRC6557</strain>
    </source>
</reference>
<name>A0A7Y6MGB7_9ACTN</name>
<keyword evidence="2" id="KW-1185">Reference proteome</keyword>
<organism evidence="1 2">
    <name type="scientific">Nonomuraea rhodomycinica</name>
    <dbReference type="NCBI Taxonomy" id="1712872"/>
    <lineage>
        <taxon>Bacteria</taxon>
        <taxon>Bacillati</taxon>
        <taxon>Actinomycetota</taxon>
        <taxon>Actinomycetes</taxon>
        <taxon>Streptosporangiales</taxon>
        <taxon>Streptosporangiaceae</taxon>
        <taxon>Nonomuraea</taxon>
    </lineage>
</organism>
<protein>
    <submittedName>
        <fullName evidence="1">Uncharacterized protein</fullName>
    </submittedName>
</protein>
<dbReference type="AlphaFoldDB" id="A0A7Y6MGB7"/>
<gene>
    <name evidence="1" type="ORF">HT134_36465</name>
</gene>